<gene>
    <name evidence="2" type="ORF">H3146_26130</name>
</gene>
<proteinExistence type="predicted"/>
<evidence type="ECO:0008006" key="4">
    <source>
        <dbReference type="Google" id="ProtNLM"/>
    </source>
</evidence>
<comment type="caution">
    <text evidence="2">The sequence shown here is derived from an EMBL/GenBank/DDBJ whole genome shotgun (WGS) entry which is preliminary data.</text>
</comment>
<organism evidence="2 3">
    <name type="scientific">Streptomyces alkaliterrae</name>
    <dbReference type="NCBI Taxonomy" id="2213162"/>
    <lineage>
        <taxon>Bacteria</taxon>
        <taxon>Bacillati</taxon>
        <taxon>Actinomycetota</taxon>
        <taxon>Actinomycetes</taxon>
        <taxon>Kitasatosporales</taxon>
        <taxon>Streptomycetaceae</taxon>
        <taxon>Streptomyces</taxon>
    </lineage>
</organism>
<evidence type="ECO:0000313" key="3">
    <source>
        <dbReference type="Proteomes" id="UP000525686"/>
    </source>
</evidence>
<dbReference type="EMBL" id="JABJWZ010000460">
    <property type="protein sequence ID" value="MBB1256797.1"/>
    <property type="molecule type" value="Genomic_DNA"/>
</dbReference>
<feature type="signal peptide" evidence="1">
    <location>
        <begin position="1"/>
        <end position="32"/>
    </location>
</feature>
<dbReference type="Proteomes" id="UP000525686">
    <property type="component" value="Unassembled WGS sequence"/>
</dbReference>
<dbReference type="AlphaFoldDB" id="A0A7W3ZQP7"/>
<evidence type="ECO:0000313" key="2">
    <source>
        <dbReference type="EMBL" id="MBB1256797.1"/>
    </source>
</evidence>
<accession>A0A7W3ZQP7</accession>
<reference evidence="3" key="1">
    <citation type="submission" date="2020-05" db="EMBL/GenBank/DDBJ databases">
        <title>Classification of alakaliphilic streptomycetes isolated from an alkaline soil next to Lonar Crater, India and a proposal for the recognition of Streptomyces alkaliterrae sp. nov.</title>
        <authorList>
            <person name="Golinska P."/>
        </authorList>
    </citation>
    <scope>NUCLEOTIDE SEQUENCE [LARGE SCALE GENOMIC DNA]</scope>
    <source>
        <strain evidence="3">OF3</strain>
    </source>
</reference>
<evidence type="ECO:0000256" key="1">
    <source>
        <dbReference type="SAM" id="SignalP"/>
    </source>
</evidence>
<feature type="chain" id="PRO_5031184024" description="Peptidase inhibitor" evidence="1">
    <location>
        <begin position="33"/>
        <end position="152"/>
    </location>
</feature>
<sequence>MERHVSTRRITRALAITGSVTAALVLSGPAQASPSATVDNCYSGQVCIYDRDGTVVVRSYGDWSSSQYVAARVIFNNGQRYPGADHVRWSGTFWGSGGEKYPASGCLHYQSTNSQTKEKGTFHNNGSHLLGIKSMKWGKECGANEPTFKIHY</sequence>
<protein>
    <recommendedName>
        <fullName evidence="4">Peptidase inhibitor</fullName>
    </recommendedName>
</protein>
<name>A0A7W3ZQP7_9ACTN</name>
<dbReference type="RefSeq" id="WP_181355629.1">
    <property type="nucleotide sequence ID" value="NZ_JABJWZ010000460.1"/>
</dbReference>
<keyword evidence="1" id="KW-0732">Signal</keyword>